<proteinExistence type="predicted"/>
<reference evidence="7" key="1">
    <citation type="journal article" date="2019" name="Int. J. Syst. Evol. Microbiol.">
        <title>The Global Catalogue of Microorganisms (GCM) 10K type strain sequencing project: providing services to taxonomists for standard genome sequencing and annotation.</title>
        <authorList>
            <consortium name="The Broad Institute Genomics Platform"/>
            <consortium name="The Broad Institute Genome Sequencing Center for Infectious Disease"/>
            <person name="Wu L."/>
            <person name="Ma J."/>
        </authorList>
    </citation>
    <scope>NUCLEOTIDE SEQUENCE [LARGE SCALE GENOMIC DNA]</scope>
    <source>
        <strain evidence="7">CGMCC 4.7680</strain>
    </source>
</reference>
<dbReference type="EMBL" id="BNAW01000044">
    <property type="protein sequence ID" value="GHG38078.1"/>
    <property type="molecule type" value="Genomic_DNA"/>
</dbReference>
<dbReference type="InterPro" id="IPR050204">
    <property type="entry name" value="AraC_XylS_family_regulators"/>
</dbReference>
<feature type="region of interest" description="Disordered" evidence="4">
    <location>
        <begin position="278"/>
        <end position="297"/>
    </location>
</feature>
<name>A0ABQ3KML7_9PSEU</name>
<keyword evidence="1" id="KW-0805">Transcription regulation</keyword>
<evidence type="ECO:0000256" key="1">
    <source>
        <dbReference type="ARBA" id="ARBA00023015"/>
    </source>
</evidence>
<keyword evidence="7" id="KW-1185">Reference proteome</keyword>
<dbReference type="SMART" id="SM00342">
    <property type="entry name" value="HTH_ARAC"/>
    <property type="match status" value="1"/>
</dbReference>
<evidence type="ECO:0000256" key="4">
    <source>
        <dbReference type="SAM" id="MobiDB-lite"/>
    </source>
</evidence>
<dbReference type="Pfam" id="PF20240">
    <property type="entry name" value="DUF6597"/>
    <property type="match status" value="1"/>
</dbReference>
<feature type="compositionally biased region" description="Basic and acidic residues" evidence="4">
    <location>
        <begin position="286"/>
        <end position="297"/>
    </location>
</feature>
<sequence>MPVIEPAGDRGVLNERDSYREPVTHRIPRGIVAEATARTMFTLTRHPPAPELAEFVEYHWILRWDLRGKPPHEQRVLPNLSVHVTFFPGASGVHGPARDVFSHRLTGRVQGLGVRFRPGTFRAFLGGPVRDIADRAVPLTDVFGPAAAAAAESVRTAEGDAQMVRAVDNLLIANPVRLSPAAREAAMAVESIARDPGITRVAQLCADTGLTTRSIQRVFAEHVGCPPKWAIRIYRLNDAAQRLVTEGQPDYAGLAVRLGYSDQSHFIRDFRRVTGQSPAEYARTARAAEREPDSDRT</sequence>
<comment type="caution">
    <text evidence="6">The sequence shown here is derived from an EMBL/GenBank/DDBJ whole genome shotgun (WGS) entry which is preliminary data.</text>
</comment>
<dbReference type="InterPro" id="IPR018060">
    <property type="entry name" value="HTH_AraC"/>
</dbReference>
<dbReference type="SUPFAM" id="SSF46689">
    <property type="entry name" value="Homeodomain-like"/>
    <property type="match status" value="1"/>
</dbReference>
<evidence type="ECO:0000313" key="6">
    <source>
        <dbReference type="EMBL" id="GHG38078.1"/>
    </source>
</evidence>
<gene>
    <name evidence="6" type="ORF">GCM10017567_68650</name>
</gene>
<evidence type="ECO:0000256" key="2">
    <source>
        <dbReference type="ARBA" id="ARBA00023125"/>
    </source>
</evidence>
<protein>
    <submittedName>
        <fullName evidence="6">AraC family transcriptional regulator</fullName>
    </submittedName>
</protein>
<dbReference type="Gene3D" id="1.10.10.60">
    <property type="entry name" value="Homeodomain-like"/>
    <property type="match status" value="1"/>
</dbReference>
<evidence type="ECO:0000256" key="3">
    <source>
        <dbReference type="ARBA" id="ARBA00023163"/>
    </source>
</evidence>
<evidence type="ECO:0000259" key="5">
    <source>
        <dbReference type="PROSITE" id="PS01124"/>
    </source>
</evidence>
<dbReference type="InterPro" id="IPR046532">
    <property type="entry name" value="DUF6597"/>
</dbReference>
<accession>A0ABQ3KML7</accession>
<dbReference type="Proteomes" id="UP000649955">
    <property type="component" value="Unassembled WGS sequence"/>
</dbReference>
<dbReference type="PANTHER" id="PTHR46796">
    <property type="entry name" value="HTH-TYPE TRANSCRIPTIONAL ACTIVATOR RHAS-RELATED"/>
    <property type="match status" value="1"/>
</dbReference>
<keyword evidence="2" id="KW-0238">DNA-binding</keyword>
<dbReference type="InterPro" id="IPR009057">
    <property type="entry name" value="Homeodomain-like_sf"/>
</dbReference>
<feature type="domain" description="HTH araC/xylS-type" evidence="5">
    <location>
        <begin position="183"/>
        <end position="284"/>
    </location>
</feature>
<organism evidence="6 7">
    <name type="scientific">Amycolatopsis bullii</name>
    <dbReference type="NCBI Taxonomy" id="941987"/>
    <lineage>
        <taxon>Bacteria</taxon>
        <taxon>Bacillati</taxon>
        <taxon>Actinomycetota</taxon>
        <taxon>Actinomycetes</taxon>
        <taxon>Pseudonocardiales</taxon>
        <taxon>Pseudonocardiaceae</taxon>
        <taxon>Amycolatopsis</taxon>
    </lineage>
</organism>
<dbReference type="Pfam" id="PF12833">
    <property type="entry name" value="HTH_18"/>
    <property type="match status" value="1"/>
</dbReference>
<dbReference type="PROSITE" id="PS01124">
    <property type="entry name" value="HTH_ARAC_FAMILY_2"/>
    <property type="match status" value="1"/>
</dbReference>
<keyword evidence="3" id="KW-0804">Transcription</keyword>
<evidence type="ECO:0000313" key="7">
    <source>
        <dbReference type="Proteomes" id="UP000649955"/>
    </source>
</evidence>